<organism evidence="5 6">
    <name type="scientific">Dulcicalothrix desertica PCC 7102</name>
    <dbReference type="NCBI Taxonomy" id="232991"/>
    <lineage>
        <taxon>Bacteria</taxon>
        <taxon>Bacillati</taxon>
        <taxon>Cyanobacteriota</taxon>
        <taxon>Cyanophyceae</taxon>
        <taxon>Nostocales</taxon>
        <taxon>Calotrichaceae</taxon>
        <taxon>Dulcicalothrix</taxon>
    </lineage>
</organism>
<gene>
    <name evidence="5" type="ORF">DSM106972_069340</name>
</gene>
<accession>A0A433V5J3</accession>
<evidence type="ECO:0000256" key="1">
    <source>
        <dbReference type="ARBA" id="ARBA00022741"/>
    </source>
</evidence>
<name>A0A433V5J3_9CYAN</name>
<comment type="caution">
    <text evidence="5">The sequence shown here is derived from an EMBL/GenBank/DDBJ whole genome shotgun (WGS) entry which is preliminary data.</text>
</comment>
<dbReference type="InterPro" id="IPR000719">
    <property type="entry name" value="Prot_kinase_dom"/>
</dbReference>
<evidence type="ECO:0000256" key="3">
    <source>
        <dbReference type="SAM" id="Phobius"/>
    </source>
</evidence>
<keyword evidence="5" id="KW-0808">Transferase</keyword>
<keyword evidence="5" id="KW-0418">Kinase</keyword>
<keyword evidence="2" id="KW-0067">ATP-binding</keyword>
<dbReference type="CDD" id="cd14014">
    <property type="entry name" value="STKc_PknB_like"/>
    <property type="match status" value="1"/>
</dbReference>
<dbReference type="Gene3D" id="1.10.510.10">
    <property type="entry name" value="Transferase(Phosphotransferase) domain 1"/>
    <property type="match status" value="1"/>
</dbReference>
<evidence type="ECO:0000259" key="4">
    <source>
        <dbReference type="PROSITE" id="PS50011"/>
    </source>
</evidence>
<protein>
    <submittedName>
        <fullName evidence="5">Serine/threonine protein kinase</fullName>
    </submittedName>
</protein>
<feature type="transmembrane region" description="Helical" evidence="3">
    <location>
        <begin position="332"/>
        <end position="357"/>
    </location>
</feature>
<dbReference type="Pfam" id="PF00069">
    <property type="entry name" value="Pkinase"/>
    <property type="match status" value="1"/>
</dbReference>
<dbReference type="Proteomes" id="UP000271624">
    <property type="component" value="Unassembled WGS sequence"/>
</dbReference>
<keyword evidence="1" id="KW-0547">Nucleotide-binding</keyword>
<reference evidence="5" key="2">
    <citation type="journal article" date="2019" name="Genome Biol. Evol.">
        <title>Day and night: Metabolic profiles and evolutionary relationships of six axenic non-marine cyanobacteria.</title>
        <authorList>
            <person name="Will S.E."/>
            <person name="Henke P."/>
            <person name="Boedeker C."/>
            <person name="Huang S."/>
            <person name="Brinkmann H."/>
            <person name="Rohde M."/>
            <person name="Jarek M."/>
            <person name="Friedl T."/>
            <person name="Seufert S."/>
            <person name="Schumacher M."/>
            <person name="Overmann J."/>
            <person name="Neumann-Schaal M."/>
            <person name="Petersen J."/>
        </authorList>
    </citation>
    <scope>NUCLEOTIDE SEQUENCE [LARGE SCALE GENOMIC DNA]</scope>
    <source>
        <strain evidence="5">PCC 7102</strain>
    </source>
</reference>
<dbReference type="PANTHER" id="PTHR24363:SF7">
    <property type="entry name" value="SERINE_THREONINE-PROTEIN KINASE-LIKE PROTEIN E"/>
    <property type="match status" value="1"/>
</dbReference>
<keyword evidence="6" id="KW-1185">Reference proteome</keyword>
<dbReference type="GO" id="GO:0004674">
    <property type="term" value="F:protein serine/threonine kinase activity"/>
    <property type="evidence" value="ECO:0007669"/>
    <property type="project" value="UniProtKB-KW"/>
</dbReference>
<dbReference type="PROSITE" id="PS00108">
    <property type="entry name" value="PROTEIN_KINASE_ST"/>
    <property type="match status" value="1"/>
</dbReference>
<evidence type="ECO:0000313" key="6">
    <source>
        <dbReference type="Proteomes" id="UP000271624"/>
    </source>
</evidence>
<dbReference type="SMART" id="SM00220">
    <property type="entry name" value="S_TKc"/>
    <property type="match status" value="1"/>
</dbReference>
<sequence>MKNIIGKILGSYEIQSELSRKAGKINLLAHDLRTQESVVIKLLLFNDEFEWDDLKLFEREVQILKNLTHPKLPRYIDSFDSQAPEYFALVQTYINSPTLEQHLKQGHSFTEIEVKEVARQILEILIYLHEQKPPVIHRDIKPSNILLDIKPDNIQVYLIDFGSVKTITSSNFEHTVVGTYGYMAPEQFGGTPVPASDLYSLGATLIHCCTGTHPADLPQTNLQIQFKQATNLSTEFANWLELMTQPSLDRRLHSARYAIDILEVPAKLVTTGIKPSGSKIELTKNADTLEILIPPSGVDVPLTFIGLFAIAWNAGIFAWTAGALSMPSPTNIALALFSLPFWGVGVFMVYWVIFCVFGKTRLRISNIDKVVYTPKHFTRDVDGEHVEVHSQLTIHAGVNEYKLKVNTGSVKSEVELEWLAHEVNDWLATDVTDVTDG</sequence>
<keyword evidence="5" id="KW-0723">Serine/threonine-protein kinase</keyword>
<dbReference type="PANTHER" id="PTHR24363">
    <property type="entry name" value="SERINE/THREONINE PROTEIN KINASE"/>
    <property type="match status" value="1"/>
</dbReference>
<feature type="domain" description="Protein kinase" evidence="4">
    <location>
        <begin position="1"/>
        <end position="269"/>
    </location>
</feature>
<keyword evidence="3" id="KW-0472">Membrane</keyword>
<evidence type="ECO:0000256" key="2">
    <source>
        <dbReference type="ARBA" id="ARBA00022840"/>
    </source>
</evidence>
<dbReference type="RefSeq" id="WP_233787746.1">
    <property type="nucleotide sequence ID" value="NZ_RSCL01000020.1"/>
</dbReference>
<dbReference type="PROSITE" id="PS50011">
    <property type="entry name" value="PROTEIN_KINASE_DOM"/>
    <property type="match status" value="1"/>
</dbReference>
<dbReference type="InterPro" id="IPR011009">
    <property type="entry name" value="Kinase-like_dom_sf"/>
</dbReference>
<evidence type="ECO:0000313" key="5">
    <source>
        <dbReference type="EMBL" id="RUT01383.1"/>
    </source>
</evidence>
<feature type="transmembrane region" description="Helical" evidence="3">
    <location>
        <begin position="300"/>
        <end position="320"/>
    </location>
</feature>
<keyword evidence="3" id="KW-1133">Transmembrane helix</keyword>
<dbReference type="AlphaFoldDB" id="A0A433V5J3"/>
<dbReference type="GO" id="GO:0005524">
    <property type="term" value="F:ATP binding"/>
    <property type="evidence" value="ECO:0007669"/>
    <property type="project" value="UniProtKB-KW"/>
</dbReference>
<proteinExistence type="predicted"/>
<keyword evidence="3" id="KW-0812">Transmembrane</keyword>
<dbReference type="InterPro" id="IPR008271">
    <property type="entry name" value="Ser/Thr_kinase_AS"/>
</dbReference>
<dbReference type="SUPFAM" id="SSF56112">
    <property type="entry name" value="Protein kinase-like (PK-like)"/>
    <property type="match status" value="1"/>
</dbReference>
<reference evidence="5" key="1">
    <citation type="submission" date="2018-12" db="EMBL/GenBank/DDBJ databases">
        <authorList>
            <person name="Will S."/>
            <person name="Neumann-Schaal M."/>
            <person name="Henke P."/>
        </authorList>
    </citation>
    <scope>NUCLEOTIDE SEQUENCE</scope>
    <source>
        <strain evidence="5">PCC 7102</strain>
    </source>
</reference>
<dbReference type="EMBL" id="RSCL01000020">
    <property type="protein sequence ID" value="RUT01383.1"/>
    <property type="molecule type" value="Genomic_DNA"/>
</dbReference>